<comment type="caution">
    <text evidence="3">The sequence shown here is derived from an EMBL/GenBank/DDBJ whole genome shotgun (WGS) entry which is preliminary data.</text>
</comment>
<reference evidence="3" key="1">
    <citation type="journal article" date="2019" name="bioRxiv">
        <title>The Genome of the Zebra Mussel, Dreissena polymorpha: A Resource for Invasive Species Research.</title>
        <authorList>
            <person name="McCartney M.A."/>
            <person name="Auch B."/>
            <person name="Kono T."/>
            <person name="Mallez S."/>
            <person name="Zhang Y."/>
            <person name="Obille A."/>
            <person name="Becker A."/>
            <person name="Abrahante J.E."/>
            <person name="Garbe J."/>
            <person name="Badalamenti J.P."/>
            <person name="Herman A."/>
            <person name="Mangelson H."/>
            <person name="Liachko I."/>
            <person name="Sullivan S."/>
            <person name="Sone E.D."/>
            <person name="Koren S."/>
            <person name="Silverstein K.A.T."/>
            <person name="Beckman K.B."/>
            <person name="Gohl D.M."/>
        </authorList>
    </citation>
    <scope>NUCLEOTIDE SEQUENCE</scope>
    <source>
        <strain evidence="3">Duluth1</strain>
        <tissue evidence="3">Whole animal</tissue>
    </source>
</reference>
<feature type="domain" description="DUF7789" evidence="2">
    <location>
        <begin position="81"/>
        <end position="210"/>
    </location>
</feature>
<keyword evidence="1" id="KW-0472">Membrane</keyword>
<proteinExistence type="predicted"/>
<dbReference type="Pfam" id="PF25044">
    <property type="entry name" value="DUF7789"/>
    <property type="match status" value="2"/>
</dbReference>
<keyword evidence="1" id="KW-1133">Transmembrane helix</keyword>
<name>A0A9D4EC86_DREPO</name>
<feature type="transmembrane region" description="Helical" evidence="1">
    <location>
        <begin position="127"/>
        <end position="147"/>
    </location>
</feature>
<gene>
    <name evidence="3" type="ORF">DPMN_179135</name>
</gene>
<feature type="transmembrane region" description="Helical" evidence="1">
    <location>
        <begin position="153"/>
        <end position="174"/>
    </location>
</feature>
<feature type="transmembrane region" description="Helical" evidence="1">
    <location>
        <begin position="18"/>
        <end position="36"/>
    </location>
</feature>
<reference evidence="3" key="2">
    <citation type="submission" date="2020-11" db="EMBL/GenBank/DDBJ databases">
        <authorList>
            <person name="McCartney M.A."/>
            <person name="Auch B."/>
            <person name="Kono T."/>
            <person name="Mallez S."/>
            <person name="Becker A."/>
            <person name="Gohl D.M."/>
            <person name="Silverstein K.A.T."/>
            <person name="Koren S."/>
            <person name="Bechman K.B."/>
            <person name="Herman A."/>
            <person name="Abrahante J.E."/>
            <person name="Garbe J."/>
        </authorList>
    </citation>
    <scope>NUCLEOTIDE SEQUENCE</scope>
    <source>
        <strain evidence="3">Duluth1</strain>
        <tissue evidence="3">Whole animal</tissue>
    </source>
</reference>
<accession>A0A9D4EC86</accession>
<evidence type="ECO:0000313" key="3">
    <source>
        <dbReference type="EMBL" id="KAH3777687.1"/>
    </source>
</evidence>
<evidence type="ECO:0000256" key="1">
    <source>
        <dbReference type="SAM" id="Phobius"/>
    </source>
</evidence>
<dbReference type="EMBL" id="JAIWYP010000009">
    <property type="protein sequence ID" value="KAH3777687.1"/>
    <property type="molecule type" value="Genomic_DNA"/>
</dbReference>
<feature type="non-terminal residue" evidence="3">
    <location>
        <position position="232"/>
    </location>
</feature>
<dbReference type="PANTHER" id="PTHR39299:SF1">
    <property type="entry name" value="TRANSMEMBRANE PROTEIN"/>
    <property type="match status" value="1"/>
</dbReference>
<dbReference type="InterPro" id="IPR056691">
    <property type="entry name" value="DUF7789"/>
</dbReference>
<dbReference type="PANTHER" id="PTHR39299">
    <property type="entry name" value="TRANSMEMBRANE PROTEIN"/>
    <property type="match status" value="1"/>
</dbReference>
<sequence length="232" mass="26729">FVAFYSFHGVLRERRYELYVQILAIVIILVYCITEYSVNTSNRNTVKLVRLIIACVVAPPNIYLAWTVAQEFGELEFRIAGASEHLQNCYKNAEIFSCWLKFDLQVSVSLVILVLRSGTNIGTLETVILAVGIPYTLAWDVFGWFMLRMELKWAVPVFVISGFAKPAYYVFKFVKVYHDITTQATMMVYIVIVAGALAMLAWLFLMYELIFVYRNFDQGLKERGKMNLRGIH</sequence>
<evidence type="ECO:0000313" key="4">
    <source>
        <dbReference type="Proteomes" id="UP000828390"/>
    </source>
</evidence>
<dbReference type="Proteomes" id="UP000828390">
    <property type="component" value="Unassembled WGS sequence"/>
</dbReference>
<evidence type="ECO:0000259" key="2">
    <source>
        <dbReference type="Pfam" id="PF25044"/>
    </source>
</evidence>
<keyword evidence="4" id="KW-1185">Reference proteome</keyword>
<feature type="transmembrane region" description="Helical" evidence="1">
    <location>
        <begin position="186"/>
        <end position="207"/>
    </location>
</feature>
<dbReference type="AlphaFoldDB" id="A0A9D4EC86"/>
<organism evidence="3 4">
    <name type="scientific">Dreissena polymorpha</name>
    <name type="common">Zebra mussel</name>
    <name type="synonym">Mytilus polymorpha</name>
    <dbReference type="NCBI Taxonomy" id="45954"/>
    <lineage>
        <taxon>Eukaryota</taxon>
        <taxon>Metazoa</taxon>
        <taxon>Spiralia</taxon>
        <taxon>Lophotrochozoa</taxon>
        <taxon>Mollusca</taxon>
        <taxon>Bivalvia</taxon>
        <taxon>Autobranchia</taxon>
        <taxon>Heteroconchia</taxon>
        <taxon>Euheterodonta</taxon>
        <taxon>Imparidentia</taxon>
        <taxon>Neoheterodontei</taxon>
        <taxon>Myida</taxon>
        <taxon>Dreissenoidea</taxon>
        <taxon>Dreissenidae</taxon>
        <taxon>Dreissena</taxon>
    </lineage>
</organism>
<feature type="transmembrane region" description="Helical" evidence="1">
    <location>
        <begin position="48"/>
        <end position="66"/>
    </location>
</feature>
<protein>
    <recommendedName>
        <fullName evidence="2">DUF7789 domain-containing protein</fullName>
    </recommendedName>
</protein>
<feature type="domain" description="DUF7789" evidence="2">
    <location>
        <begin position="1"/>
        <end position="69"/>
    </location>
</feature>
<keyword evidence="1" id="KW-0812">Transmembrane</keyword>